<proteinExistence type="predicted"/>
<dbReference type="EMBL" id="LGRX02033706">
    <property type="protein sequence ID" value="KAK3240230.1"/>
    <property type="molecule type" value="Genomic_DNA"/>
</dbReference>
<reference evidence="1 2" key="1">
    <citation type="journal article" date="2015" name="Genome Biol. Evol.">
        <title>Comparative Genomics of a Bacterivorous Green Alga Reveals Evolutionary Causalities and Consequences of Phago-Mixotrophic Mode of Nutrition.</title>
        <authorList>
            <person name="Burns J.A."/>
            <person name="Paasch A."/>
            <person name="Narechania A."/>
            <person name="Kim E."/>
        </authorList>
    </citation>
    <scope>NUCLEOTIDE SEQUENCE [LARGE SCALE GENOMIC DNA]</scope>
    <source>
        <strain evidence="1 2">PLY_AMNH</strain>
    </source>
</reference>
<evidence type="ECO:0000313" key="2">
    <source>
        <dbReference type="Proteomes" id="UP001190700"/>
    </source>
</evidence>
<dbReference type="InterPro" id="IPR012337">
    <property type="entry name" value="RNaseH-like_sf"/>
</dbReference>
<dbReference type="PANTHER" id="PTHR46880">
    <property type="entry name" value="RAS-ASSOCIATING DOMAIN-CONTAINING PROTEIN"/>
    <property type="match status" value="1"/>
</dbReference>
<organism evidence="1 2">
    <name type="scientific">Cymbomonas tetramitiformis</name>
    <dbReference type="NCBI Taxonomy" id="36881"/>
    <lineage>
        <taxon>Eukaryota</taxon>
        <taxon>Viridiplantae</taxon>
        <taxon>Chlorophyta</taxon>
        <taxon>Pyramimonadophyceae</taxon>
        <taxon>Pyramimonadales</taxon>
        <taxon>Pyramimonadaceae</taxon>
        <taxon>Cymbomonas</taxon>
    </lineage>
</organism>
<name>A0AAE0BQW3_9CHLO</name>
<keyword evidence="2" id="KW-1185">Reference proteome</keyword>
<comment type="caution">
    <text evidence="1">The sequence shown here is derived from an EMBL/GenBank/DDBJ whole genome shotgun (WGS) entry which is preliminary data.</text>
</comment>
<dbReference type="PANTHER" id="PTHR46880:SF5">
    <property type="entry name" value="DUF4371 DOMAIN-CONTAINING PROTEIN"/>
    <property type="match status" value="1"/>
</dbReference>
<protein>
    <recommendedName>
        <fullName evidence="3">HAT C-terminal dimerisation domain-containing protein</fullName>
    </recommendedName>
</protein>
<gene>
    <name evidence="1" type="ORF">CYMTET_49918</name>
</gene>
<dbReference type="AlphaFoldDB" id="A0AAE0BQW3"/>
<sequence>MKVFLRAQAAAEEGAQTFNFPHPKGTFSVVQSVTELDVLFTHIKLYATGLFSELGERFPSHELMCAFDIFSPSKFPRKAEHLDDYGETKLAMLIDFFSDEHDDCDISALILDKEATMQEWESLKLAIFQKTEGQIWDSTFEEFWPQYLVKDEYSSIRLLISMRYIFPLNTACCERGFSKMGIIKTALRNSMSPDTLSALMMCSINGPELKEKAAVHALVLRAYKKWEAVKARTPSRSSSASRKKTTWRGKDLTKKHRAPIDILSGADDGEIERMVVDGASACTLPEEEERVDAPADVDDNLELSWCLLDFTPPEGWLVVPDAPLHVTHKVLKKAAKIAHRFADKWYIGKFRYISQTGREKCLKAVYYSDDGLLYFHDLAIEEYGTKGKWVILKKEPKQKE</sequence>
<dbReference type="Proteomes" id="UP001190700">
    <property type="component" value="Unassembled WGS sequence"/>
</dbReference>
<evidence type="ECO:0008006" key="3">
    <source>
        <dbReference type="Google" id="ProtNLM"/>
    </source>
</evidence>
<dbReference type="SUPFAM" id="SSF53098">
    <property type="entry name" value="Ribonuclease H-like"/>
    <property type="match status" value="1"/>
</dbReference>
<accession>A0AAE0BQW3</accession>
<evidence type="ECO:0000313" key="1">
    <source>
        <dbReference type="EMBL" id="KAK3240230.1"/>
    </source>
</evidence>